<organism evidence="1 2">
    <name type="scientific">Catenuloplanes atrovinosus</name>
    <dbReference type="NCBI Taxonomy" id="137266"/>
    <lineage>
        <taxon>Bacteria</taxon>
        <taxon>Bacillati</taxon>
        <taxon>Actinomycetota</taxon>
        <taxon>Actinomycetes</taxon>
        <taxon>Micromonosporales</taxon>
        <taxon>Micromonosporaceae</taxon>
        <taxon>Catenuloplanes</taxon>
    </lineage>
</organism>
<reference evidence="1" key="1">
    <citation type="submission" date="2023-07" db="EMBL/GenBank/DDBJ databases">
        <title>Sequencing the genomes of 1000 actinobacteria strains.</title>
        <authorList>
            <person name="Klenk H.-P."/>
        </authorList>
    </citation>
    <scope>NUCLEOTIDE SEQUENCE</scope>
    <source>
        <strain evidence="1">DSM 44707</strain>
    </source>
</reference>
<keyword evidence="2" id="KW-1185">Reference proteome</keyword>
<dbReference type="Pfam" id="PF05331">
    <property type="entry name" value="DUF742"/>
    <property type="match status" value="1"/>
</dbReference>
<evidence type="ECO:0000313" key="1">
    <source>
        <dbReference type="EMBL" id="MDR7279867.1"/>
    </source>
</evidence>
<dbReference type="InterPro" id="IPR007995">
    <property type="entry name" value="DUF742"/>
</dbReference>
<dbReference type="PANTHER" id="PTHR36221">
    <property type="entry name" value="DUF742 DOMAIN-CONTAINING PROTEIN"/>
    <property type="match status" value="1"/>
</dbReference>
<dbReference type="Proteomes" id="UP001183643">
    <property type="component" value="Unassembled WGS sequence"/>
</dbReference>
<evidence type="ECO:0000313" key="2">
    <source>
        <dbReference type="Proteomes" id="UP001183643"/>
    </source>
</evidence>
<dbReference type="PANTHER" id="PTHR36221:SF1">
    <property type="entry name" value="DUF742 DOMAIN-CONTAINING PROTEIN"/>
    <property type="match status" value="1"/>
</dbReference>
<dbReference type="RefSeq" id="WP_310373914.1">
    <property type="nucleotide sequence ID" value="NZ_JAVDYB010000001.1"/>
</dbReference>
<dbReference type="EMBL" id="JAVDYB010000001">
    <property type="protein sequence ID" value="MDR7279867.1"/>
    <property type="molecule type" value="Genomic_DNA"/>
</dbReference>
<dbReference type="AlphaFoldDB" id="A0AAE4CD16"/>
<evidence type="ECO:0008006" key="3">
    <source>
        <dbReference type="Google" id="ProtNLM"/>
    </source>
</evidence>
<gene>
    <name evidence="1" type="ORF">J2S41_006645</name>
</gene>
<proteinExistence type="predicted"/>
<name>A0AAE4CD16_9ACTN</name>
<accession>A0AAE4CD16</accession>
<sequence length="142" mass="14915">MTGPQHDDGSAGLPRIRPYLRAAPASGPSWNTSTGFRPFVLTAGRVRAAGDAADIGLETHVVARWGEPTDALSPEEREIVRLCVESLSVVELSARLGLHLGVTMVLVGDLAAAGHLAVHETGEPDGPTEETMTRVADGLRSL</sequence>
<protein>
    <recommendedName>
        <fullName evidence="3">DUF742 domain-containing protein</fullName>
    </recommendedName>
</protein>
<comment type="caution">
    <text evidence="1">The sequence shown here is derived from an EMBL/GenBank/DDBJ whole genome shotgun (WGS) entry which is preliminary data.</text>
</comment>